<proteinExistence type="predicted"/>
<gene>
    <name evidence="1" type="ORF">QFC19_009314</name>
</gene>
<keyword evidence="2" id="KW-1185">Reference proteome</keyword>
<sequence>MEFNVKAAYRKSRAPWQRALQVHKTANPYANANTSVENDLLQVPSMPYGSSTAQDPAATARKSNRRLSIHASALAAASGPHRKSFSQANGAPPLPQLSKTMTNNSGAVLFVEEKEENSEEQLYKILGSGTAKEIDDFHKILQQKKAVLTKEIKNNINQNQRYILELTNDLKDTKEELLQLRVTTKELYEILDDFKEAAERRIELEHEVPAPSASSNSTISAASSKGLLVLSRRKDRSSIMVLEKMWKNELRSLFKHVEGASKFIQPLPGRHVLTESGRWHEINVGNWKPTKTVHIVVLNDLILIATKKTSAMQEGSSTKTRLQATHCWPLNEVSMTEVSKPSSHRGEKDDKKVYLVNVKAKSLSYVFQTDRFDHFKKIIEAHNKGKKELLQRDRVLDSRRSIDLDGEVDHDEEKRQLRDSFKNYESAESIDEKTKRRSSQRQSMDVVLQDISSRVHSRNRSLDFNKIHNKDTEKIQYFNELKKIEDKLDEIDIEVAHNKYTESVGLIRHIEQKLVSVENSINSKTNAEAKASADELRLLIDVIKIKIDNRKVKVQRCLAFDLNHNISRLGQNDIGQIIEFFASFDELDQGVNLYLQAMSSYLSTNVSRSIVGVQGSTKLDIVNYLSNLVIIYSSVLKRVVTNYEQSIVPIIRKDKQGKVDSSIVIDWCIEEVSRLVDIVKKHLYGNLLAHEKTDLETEEKIYKVKDTELFDKFLGVLQPQLSQLKDVGVNIDFLFDDVLECIER</sequence>
<accession>A0ACC2UVB1</accession>
<dbReference type="Proteomes" id="UP001241377">
    <property type="component" value="Unassembled WGS sequence"/>
</dbReference>
<protein>
    <submittedName>
        <fullName evidence="1">Uncharacterized protein</fullName>
    </submittedName>
</protein>
<evidence type="ECO:0000313" key="1">
    <source>
        <dbReference type="EMBL" id="KAJ9090968.1"/>
    </source>
</evidence>
<name>A0ACC2UVB1_9TREE</name>
<dbReference type="EMBL" id="JASBWR010000158">
    <property type="protein sequence ID" value="KAJ9090968.1"/>
    <property type="molecule type" value="Genomic_DNA"/>
</dbReference>
<evidence type="ECO:0000313" key="2">
    <source>
        <dbReference type="Proteomes" id="UP001241377"/>
    </source>
</evidence>
<organism evidence="1 2">
    <name type="scientific">Naganishia cerealis</name>
    <dbReference type="NCBI Taxonomy" id="610337"/>
    <lineage>
        <taxon>Eukaryota</taxon>
        <taxon>Fungi</taxon>
        <taxon>Dikarya</taxon>
        <taxon>Basidiomycota</taxon>
        <taxon>Agaricomycotina</taxon>
        <taxon>Tremellomycetes</taxon>
        <taxon>Filobasidiales</taxon>
        <taxon>Filobasidiaceae</taxon>
        <taxon>Naganishia</taxon>
    </lineage>
</organism>
<comment type="caution">
    <text evidence="1">The sequence shown here is derived from an EMBL/GenBank/DDBJ whole genome shotgun (WGS) entry which is preliminary data.</text>
</comment>
<reference evidence="1" key="1">
    <citation type="submission" date="2023-04" db="EMBL/GenBank/DDBJ databases">
        <title>Draft Genome sequencing of Naganishia species isolated from polar environments using Oxford Nanopore Technology.</title>
        <authorList>
            <person name="Leo P."/>
            <person name="Venkateswaran K."/>
        </authorList>
    </citation>
    <scope>NUCLEOTIDE SEQUENCE</scope>
    <source>
        <strain evidence="1">MNA-CCFEE 5261</strain>
    </source>
</reference>